<evidence type="ECO:0000313" key="2">
    <source>
        <dbReference type="EMBL" id="GFY91081.1"/>
    </source>
</evidence>
<dbReference type="AlphaFoldDB" id="A0A7J0EX75"/>
<protein>
    <submittedName>
        <fullName evidence="2">Li-tolerant lipase 1</fullName>
    </submittedName>
</protein>
<dbReference type="EMBL" id="BJWL01000007">
    <property type="protein sequence ID" value="GFY91081.1"/>
    <property type="molecule type" value="Genomic_DNA"/>
</dbReference>
<dbReference type="GO" id="GO:0016788">
    <property type="term" value="F:hydrolase activity, acting on ester bonds"/>
    <property type="evidence" value="ECO:0007669"/>
    <property type="project" value="InterPro"/>
</dbReference>
<organism evidence="2 3">
    <name type="scientific">Actinidia rufa</name>
    <dbReference type="NCBI Taxonomy" id="165716"/>
    <lineage>
        <taxon>Eukaryota</taxon>
        <taxon>Viridiplantae</taxon>
        <taxon>Streptophyta</taxon>
        <taxon>Embryophyta</taxon>
        <taxon>Tracheophyta</taxon>
        <taxon>Spermatophyta</taxon>
        <taxon>Magnoliopsida</taxon>
        <taxon>eudicotyledons</taxon>
        <taxon>Gunneridae</taxon>
        <taxon>Pentapetalae</taxon>
        <taxon>asterids</taxon>
        <taxon>Ericales</taxon>
        <taxon>Actinidiaceae</taxon>
        <taxon>Actinidia</taxon>
    </lineage>
</organism>
<dbReference type="OrthoDB" id="1600564at2759"/>
<evidence type="ECO:0000313" key="3">
    <source>
        <dbReference type="Proteomes" id="UP000585474"/>
    </source>
</evidence>
<dbReference type="SUPFAM" id="SSF52266">
    <property type="entry name" value="SGNH hydrolase"/>
    <property type="match status" value="1"/>
</dbReference>
<dbReference type="Pfam" id="PF00657">
    <property type="entry name" value="Lipase_GDSL"/>
    <property type="match status" value="1"/>
</dbReference>
<keyword evidence="3" id="KW-1185">Reference proteome</keyword>
<accession>A0A7J0EX75</accession>
<dbReference type="PANTHER" id="PTHR45642:SF95">
    <property type="entry name" value="GDSL-LIKE LIPASE_ACYLHYDROLASE FAMILY PROTEIN, EXPRESSED"/>
    <property type="match status" value="1"/>
</dbReference>
<dbReference type="Gene3D" id="3.40.50.1110">
    <property type="entry name" value="SGNH hydrolase"/>
    <property type="match status" value="1"/>
</dbReference>
<comment type="caution">
    <text evidence="2">The sequence shown here is derived from an EMBL/GenBank/DDBJ whole genome shotgun (WGS) entry which is preliminary data.</text>
</comment>
<reference evidence="2 3" key="1">
    <citation type="submission" date="2019-07" db="EMBL/GenBank/DDBJ databases">
        <title>De Novo Assembly of kiwifruit Actinidia rufa.</title>
        <authorList>
            <person name="Sugita-Konishi S."/>
            <person name="Sato K."/>
            <person name="Mori E."/>
            <person name="Abe Y."/>
            <person name="Kisaki G."/>
            <person name="Hamano K."/>
            <person name="Suezawa K."/>
            <person name="Otani M."/>
            <person name="Fukuda T."/>
            <person name="Manabe T."/>
            <person name="Gomi K."/>
            <person name="Tabuchi M."/>
            <person name="Akimitsu K."/>
            <person name="Kataoka I."/>
        </authorList>
    </citation>
    <scope>NUCLEOTIDE SEQUENCE [LARGE SCALE GENOMIC DNA]</scope>
    <source>
        <strain evidence="3">cv. Fuchu</strain>
    </source>
</reference>
<evidence type="ECO:0000256" key="1">
    <source>
        <dbReference type="ARBA" id="ARBA00008668"/>
    </source>
</evidence>
<gene>
    <name evidence="2" type="ORF">Acr_07g0012770</name>
</gene>
<name>A0A7J0EX75_9ERIC</name>
<dbReference type="InterPro" id="IPR050592">
    <property type="entry name" value="GDSL_lipolytic_enzyme"/>
</dbReference>
<dbReference type="InterPro" id="IPR036514">
    <property type="entry name" value="SGNH_hydro_sf"/>
</dbReference>
<dbReference type="PANTHER" id="PTHR45642">
    <property type="entry name" value="GDSL ESTERASE/LIPASE EXL3"/>
    <property type="match status" value="1"/>
</dbReference>
<comment type="similarity">
    <text evidence="1">Belongs to the 'GDSL' lipolytic enzyme family.</text>
</comment>
<dbReference type="Proteomes" id="UP000585474">
    <property type="component" value="Unassembled WGS sequence"/>
</dbReference>
<dbReference type="InterPro" id="IPR001087">
    <property type="entry name" value="GDSL"/>
</dbReference>
<proteinExistence type="inferred from homology"/>
<sequence>MGCLPLERTTNFMGGSECVESYNNVAMSFNDKLKGLVEELNKELPGARVVLSNPYPIMMQIVQKPSSYGFEDTAVACCATGMFEMGYACARRNPFTCMDANKFVFWDSFHPTEKTNRIIADHMMKTYLSSFL</sequence>